<dbReference type="GO" id="GO:0004252">
    <property type="term" value="F:serine-type endopeptidase activity"/>
    <property type="evidence" value="ECO:0007669"/>
    <property type="project" value="InterPro"/>
</dbReference>
<sequence>MFVLCSIYFIFILFVQSNTAQESEYDYIVAVRSYRTKQFLFSGIIVSRRIVLTTCSSVANFTIDGLPYVVVDVKDLTVNLGIGLIFGGPLKMVLVESVGFHRECKNWHGMLSHDLGVINLAENITIDSESAMRFTGRLEKTVTDLRSLASSGATFDVHGWSVKFNTLPTFEKANFKLYDMDACVKYFCYPVHEKCYSTDKLCGIGPSEICGNGVGSAVISDGVLWGITSRVFNPCSQATISIVTFFNSAEIDEMINNAIKSFHTTPFETIV</sequence>
<dbReference type="Proteomes" id="UP000494040">
    <property type="component" value="Unassembled WGS sequence"/>
</dbReference>
<evidence type="ECO:0000256" key="1">
    <source>
        <dbReference type="SAM" id="SignalP"/>
    </source>
</evidence>
<dbReference type="Gene3D" id="2.40.10.10">
    <property type="entry name" value="Trypsin-like serine proteases"/>
    <property type="match status" value="1"/>
</dbReference>
<name>A0A8I6RE16_CIMLE</name>
<accession>A0A8I6RE16</accession>
<dbReference type="InterPro" id="IPR009003">
    <property type="entry name" value="Peptidase_S1_PA"/>
</dbReference>
<feature type="chain" id="PRO_5035303939" description="Peptidase S1 domain-containing protein" evidence="1">
    <location>
        <begin position="21"/>
        <end position="271"/>
    </location>
</feature>
<proteinExistence type="predicted"/>
<dbReference type="PROSITE" id="PS50240">
    <property type="entry name" value="TRYPSIN_DOM"/>
    <property type="match status" value="1"/>
</dbReference>
<dbReference type="GeneID" id="106663789"/>
<evidence type="ECO:0000259" key="2">
    <source>
        <dbReference type="PROSITE" id="PS50240"/>
    </source>
</evidence>
<evidence type="ECO:0000313" key="4">
    <source>
        <dbReference type="Proteomes" id="UP000494040"/>
    </source>
</evidence>
<protein>
    <recommendedName>
        <fullName evidence="2">Peptidase S1 domain-containing protein</fullName>
    </recommendedName>
</protein>
<dbReference type="RefSeq" id="XP_014244368.1">
    <property type="nucleotide sequence ID" value="XM_014388882.2"/>
</dbReference>
<organism evidence="3 4">
    <name type="scientific">Cimex lectularius</name>
    <name type="common">Bed bug</name>
    <name type="synonym">Acanthia lectularia</name>
    <dbReference type="NCBI Taxonomy" id="79782"/>
    <lineage>
        <taxon>Eukaryota</taxon>
        <taxon>Metazoa</taxon>
        <taxon>Ecdysozoa</taxon>
        <taxon>Arthropoda</taxon>
        <taxon>Hexapoda</taxon>
        <taxon>Insecta</taxon>
        <taxon>Pterygota</taxon>
        <taxon>Neoptera</taxon>
        <taxon>Paraneoptera</taxon>
        <taxon>Hemiptera</taxon>
        <taxon>Heteroptera</taxon>
        <taxon>Panheteroptera</taxon>
        <taxon>Cimicomorpha</taxon>
        <taxon>Cimicidae</taxon>
        <taxon>Cimex</taxon>
    </lineage>
</organism>
<dbReference type="GO" id="GO:0006508">
    <property type="term" value="P:proteolysis"/>
    <property type="evidence" value="ECO:0007669"/>
    <property type="project" value="InterPro"/>
</dbReference>
<dbReference type="SUPFAM" id="SSF50494">
    <property type="entry name" value="Trypsin-like serine proteases"/>
    <property type="match status" value="1"/>
</dbReference>
<dbReference type="Pfam" id="PF00089">
    <property type="entry name" value="Trypsin"/>
    <property type="match status" value="1"/>
</dbReference>
<reference evidence="3" key="1">
    <citation type="submission" date="2022-01" db="UniProtKB">
        <authorList>
            <consortium name="EnsemblMetazoa"/>
        </authorList>
    </citation>
    <scope>IDENTIFICATION</scope>
</reference>
<keyword evidence="1" id="KW-0732">Signal</keyword>
<dbReference type="EnsemblMetazoa" id="XM_014388882.2">
    <property type="protein sequence ID" value="XP_014244368.1"/>
    <property type="gene ID" value="LOC106663789"/>
</dbReference>
<feature type="signal peptide" evidence="1">
    <location>
        <begin position="1"/>
        <end position="20"/>
    </location>
</feature>
<dbReference type="InterPro" id="IPR043504">
    <property type="entry name" value="Peptidase_S1_PA_chymotrypsin"/>
</dbReference>
<evidence type="ECO:0000313" key="3">
    <source>
        <dbReference type="EnsemblMetazoa" id="XP_014244368.1"/>
    </source>
</evidence>
<keyword evidence="4" id="KW-1185">Reference proteome</keyword>
<dbReference type="KEGG" id="clec:106663789"/>
<dbReference type="AlphaFoldDB" id="A0A8I6RE16"/>
<dbReference type="InterPro" id="IPR001254">
    <property type="entry name" value="Trypsin_dom"/>
</dbReference>
<feature type="domain" description="Peptidase S1" evidence="2">
    <location>
        <begin position="14"/>
        <end position="260"/>
    </location>
</feature>